<protein>
    <submittedName>
        <fullName evidence="2">BQ5605_C100g13132 protein</fullName>
    </submittedName>
</protein>
<dbReference type="PANTHER" id="PTHR11439">
    <property type="entry name" value="GAG-POL-RELATED RETROTRANSPOSON"/>
    <property type="match status" value="1"/>
</dbReference>
<dbReference type="CDD" id="cd09272">
    <property type="entry name" value="RNase_HI_RT_Ty1"/>
    <property type="match status" value="1"/>
</dbReference>
<evidence type="ECO:0000313" key="2">
    <source>
        <dbReference type="EMBL" id="SGZ11085.1"/>
    </source>
</evidence>
<organism evidence="2 3">
    <name type="scientific">Microbotryum silenes-dioicae</name>
    <dbReference type="NCBI Taxonomy" id="796604"/>
    <lineage>
        <taxon>Eukaryota</taxon>
        <taxon>Fungi</taxon>
        <taxon>Dikarya</taxon>
        <taxon>Basidiomycota</taxon>
        <taxon>Pucciniomycotina</taxon>
        <taxon>Microbotryomycetes</taxon>
        <taxon>Microbotryales</taxon>
        <taxon>Microbotryaceae</taxon>
        <taxon>Microbotryum</taxon>
    </lineage>
</organism>
<dbReference type="EMBL" id="FQNC01000075">
    <property type="protein sequence ID" value="SGZ11085.1"/>
    <property type="molecule type" value="Genomic_DNA"/>
</dbReference>
<evidence type="ECO:0000313" key="3">
    <source>
        <dbReference type="Proteomes" id="UP000249464"/>
    </source>
</evidence>
<proteinExistence type="predicted"/>
<feature type="domain" description="Reverse transcriptase Ty1/copia-type" evidence="1">
    <location>
        <begin position="21"/>
        <end position="150"/>
    </location>
</feature>
<reference evidence="2 3" key="1">
    <citation type="submission" date="2016-11" db="EMBL/GenBank/DDBJ databases">
        <authorList>
            <person name="Jaros S."/>
            <person name="Januszkiewicz K."/>
            <person name="Wedrychowicz H."/>
        </authorList>
    </citation>
    <scope>NUCLEOTIDE SEQUENCE [LARGE SCALE GENOMIC DNA]</scope>
</reference>
<evidence type="ECO:0000259" key="1">
    <source>
        <dbReference type="Pfam" id="PF07727"/>
    </source>
</evidence>
<dbReference type="Proteomes" id="UP000249464">
    <property type="component" value="Unassembled WGS sequence"/>
</dbReference>
<sequence>MAKSSPTRAVSLLVVTPNALGIDFDETFAPVAKFTSIRALLALAAAHGYPTSTRLDIDKAYLHGKTRRTPVHSCACGIYMPGQRSSNCIGPLYGLRQAGRIWNDEIDSALSALGYVATESDHCVYVRTTGDVHHYVALYVDDLLMISPSLPEIGAHPSGSLSSAMVSKQARQEQYLKDVLCPIWNVRCPSRRPRPLQPDLRLEVELQPTPFPDRTRYLQAIGSLMYASTGTRPDLAYTVGYLARFSHSPSAAAWGAVKRLPLPRCWHSFSRLTLRSWESGTALGLLRLQLGCMRPLFQVDHGLHFRLCSAAVSWSSRLQSRVADSTCDAEYLALSHAGKEAIFLRQLFGELGLSSSKPVLIYGDNQGANALTKNPVFHARTRHIRLREHFVRDMVSMGDIVVQYINTGEMTADIFTKALSRDLFARHRGRLGICAP</sequence>
<dbReference type="STRING" id="796604.A0A2X0MLS1"/>
<dbReference type="InterPro" id="IPR013103">
    <property type="entry name" value="RVT_2"/>
</dbReference>
<dbReference type="Pfam" id="PF07727">
    <property type="entry name" value="RVT_2"/>
    <property type="match status" value="1"/>
</dbReference>
<dbReference type="AlphaFoldDB" id="A0A2X0MLS1"/>
<accession>A0A2X0MLS1</accession>
<keyword evidence="3" id="KW-1185">Reference proteome</keyword>
<dbReference type="PANTHER" id="PTHR11439:SF483">
    <property type="entry name" value="PEPTIDE SYNTHASE GLIP-LIKE, PUTATIVE (AFU_ORTHOLOGUE AFUA_3G12920)-RELATED"/>
    <property type="match status" value="1"/>
</dbReference>
<name>A0A2X0MLS1_9BASI</name>
<gene>
    <name evidence="2" type="primary">BQ5605_C100g13132</name>
    <name evidence="2" type="ORF">BQ5605_C100G13132</name>
</gene>